<dbReference type="Proteomes" id="UP000594820">
    <property type="component" value="Segment"/>
</dbReference>
<protein>
    <submittedName>
        <fullName evidence="1">Uncharacterized protein</fullName>
    </submittedName>
</protein>
<keyword evidence="2" id="KW-1185">Reference proteome</keyword>
<reference evidence="1 2" key="1">
    <citation type="submission" date="2020-12" db="EMBL/GenBank/DDBJ databases">
        <authorList>
            <person name="Mahalingham V.A."/>
            <person name="Abad L.A."/>
            <person name="Dennis E.A."/>
            <person name="Alston T.C."/>
            <person name="Buckley J.R."/>
            <person name="Cao N.T."/>
            <person name="Cole K.B."/>
            <person name="Davis H.C."/>
            <person name="Fisher D.E."/>
            <person name="Jennings A.R."/>
            <person name="Litwin A.R."/>
            <person name="McCartney J.B."/>
            <person name="Mitchell K.E."/>
            <person name="Nasser J.B."/>
            <person name="Paudel P."/>
            <person name="Richoux S.A."/>
            <person name="Sisung K.L."/>
            <person name="Smith M.L."/>
            <person name="Sonnier C.R."/>
            <person name="Underwood K.G."/>
            <person name="Hunter C.W."/>
            <person name="Gottschalck B.A."/>
            <person name="Wiggina Z.F."/>
            <person name="Spears T.J."/>
            <person name="Hancock A.M."/>
            <person name="Gissendanner C.R."/>
            <person name="Findley A.M."/>
            <person name="Garlena R.A."/>
            <person name="Russell D.A."/>
            <person name="Jacobs-Sera D."/>
            <person name="Hatfull G.F."/>
        </authorList>
    </citation>
    <scope>NUCLEOTIDE SEQUENCE [LARGE SCALE GENOMIC DNA]</scope>
</reference>
<dbReference type="EMBL" id="MW314850">
    <property type="protein sequence ID" value="QPO17141.1"/>
    <property type="molecule type" value="Genomic_DNA"/>
</dbReference>
<dbReference type="GeneID" id="63027175"/>
<evidence type="ECO:0000313" key="2">
    <source>
        <dbReference type="Proteomes" id="UP000594820"/>
    </source>
</evidence>
<gene>
    <name evidence="1" type="primary">63</name>
    <name evidence="1" type="ORF">SEA_LILBEANIE_63</name>
</gene>
<dbReference type="RefSeq" id="YP_010002624.1">
    <property type="nucleotide sequence ID" value="NC_053246.1"/>
</dbReference>
<organism evidence="1 2">
    <name type="scientific">Gordonia phage Lilbeanie</name>
    <dbReference type="NCBI Taxonomy" id="2794947"/>
    <lineage>
        <taxon>Viruses</taxon>
        <taxon>Duplodnaviria</taxon>
        <taxon>Heunggongvirae</taxon>
        <taxon>Uroviricota</taxon>
        <taxon>Caudoviricetes</taxon>
        <taxon>Stackebrandtviridae</taxon>
        <taxon>Lilbeanievirus</taxon>
        <taxon>Lilbeanievirus lilbeanie</taxon>
    </lineage>
</organism>
<accession>A0A7T1KSA9</accession>
<proteinExistence type="predicted"/>
<evidence type="ECO:0000313" key="1">
    <source>
        <dbReference type="EMBL" id="QPO17141.1"/>
    </source>
</evidence>
<dbReference type="KEGG" id="vg:63027175"/>
<sequence>MGSNPARAEYIIRRIRRRAENLGFGSNVMGHEAHHLAELFLELESEREQTQPTPEDEHTNEERAHALLHRAAEEIPEEIAREAREHAEECSRLLAAHDDPMLMIRLPDAPDRNVEEEQRDARALAGVYASLAVLDELKAQRPQDTYEEAKPLPTLPFDGAVLDRPGYAQTVAKLDDLIRAVREEPHLVIDAGWLAQTVDHCTCGTGGSAQGHEPGCGAVPLIHISKHLAEIRDYVIRSDHPIPE</sequence>
<name>A0A7T1KSA9_9CAUD</name>